<reference evidence="8 9" key="1">
    <citation type="submission" date="2020-08" db="EMBL/GenBank/DDBJ databases">
        <title>Plant Genome Project.</title>
        <authorList>
            <person name="Zhang R.-G."/>
        </authorList>
    </citation>
    <scope>NUCLEOTIDE SEQUENCE [LARGE SCALE GENOMIC DNA]</scope>
    <source>
        <tissue evidence="8">Rhizome</tissue>
    </source>
</reference>
<evidence type="ECO:0000256" key="6">
    <source>
        <dbReference type="ARBA" id="ARBA00023315"/>
    </source>
</evidence>
<keyword evidence="1" id="KW-0808">Transferase</keyword>
<dbReference type="PANTHER" id="PTHR23063:SF54">
    <property type="entry name" value="LYSOPHOSPHOLIPID ACYLTRANSFERASE LPEAT1"/>
    <property type="match status" value="1"/>
</dbReference>
<feature type="region of interest" description="Disordered" evidence="7">
    <location>
        <begin position="1"/>
        <end position="21"/>
    </location>
</feature>
<sequence>MPQEAVASTGRPREPALGAGRSRLALAGRGRPCLALAGRGRSRLAQAGCGRPPLALADRRRPPLALADRRRPRLALGRRGMPTVGVDTRALLPYLPDLSPPSRENGQEDYAHMTGWRRAVVVRCERFASRAMLFTFGFYWIKESHMSLDNEVNEFEKSYAVVSNHISYVDIFYHMSSAFPSFVAKRSVAQLPLVGLIRIGQPQ</sequence>
<evidence type="ECO:0000256" key="5">
    <source>
        <dbReference type="ARBA" id="ARBA00023136"/>
    </source>
</evidence>
<evidence type="ECO:0000256" key="3">
    <source>
        <dbReference type="ARBA" id="ARBA00022989"/>
    </source>
</evidence>
<evidence type="ECO:0008006" key="10">
    <source>
        <dbReference type="Google" id="ProtNLM"/>
    </source>
</evidence>
<keyword evidence="4" id="KW-0443">Lipid metabolism</keyword>
<evidence type="ECO:0000256" key="7">
    <source>
        <dbReference type="SAM" id="MobiDB-lite"/>
    </source>
</evidence>
<evidence type="ECO:0000256" key="1">
    <source>
        <dbReference type="ARBA" id="ARBA00022679"/>
    </source>
</evidence>
<dbReference type="AlphaFoldDB" id="A0A8J5GI60"/>
<gene>
    <name evidence="8" type="ORF">ZIOFF_031784</name>
</gene>
<keyword evidence="6" id="KW-0012">Acyltransferase</keyword>
<evidence type="ECO:0000313" key="8">
    <source>
        <dbReference type="EMBL" id="KAG6506461.1"/>
    </source>
</evidence>
<comment type="caution">
    <text evidence="8">The sequence shown here is derived from an EMBL/GenBank/DDBJ whole genome shotgun (WGS) entry which is preliminary data.</text>
</comment>
<accession>A0A8J5GI60</accession>
<dbReference type="PANTHER" id="PTHR23063">
    <property type="entry name" value="PHOSPHOLIPID ACYLTRANSFERASE"/>
    <property type="match status" value="1"/>
</dbReference>
<evidence type="ECO:0000313" key="9">
    <source>
        <dbReference type="Proteomes" id="UP000734854"/>
    </source>
</evidence>
<name>A0A8J5GI60_ZINOF</name>
<dbReference type="Proteomes" id="UP000734854">
    <property type="component" value="Unassembled WGS sequence"/>
</dbReference>
<organism evidence="8 9">
    <name type="scientific">Zingiber officinale</name>
    <name type="common">Ginger</name>
    <name type="synonym">Amomum zingiber</name>
    <dbReference type="NCBI Taxonomy" id="94328"/>
    <lineage>
        <taxon>Eukaryota</taxon>
        <taxon>Viridiplantae</taxon>
        <taxon>Streptophyta</taxon>
        <taxon>Embryophyta</taxon>
        <taxon>Tracheophyta</taxon>
        <taxon>Spermatophyta</taxon>
        <taxon>Magnoliopsida</taxon>
        <taxon>Liliopsida</taxon>
        <taxon>Zingiberales</taxon>
        <taxon>Zingiberaceae</taxon>
        <taxon>Zingiber</taxon>
    </lineage>
</organism>
<keyword evidence="9" id="KW-1185">Reference proteome</keyword>
<protein>
    <recommendedName>
        <fullName evidence="10">Phospholipid/glycerol acyltransferase domain-containing protein</fullName>
    </recommendedName>
</protein>
<dbReference type="EMBL" id="JACMSC010000009">
    <property type="protein sequence ID" value="KAG6506461.1"/>
    <property type="molecule type" value="Genomic_DNA"/>
</dbReference>
<evidence type="ECO:0000256" key="4">
    <source>
        <dbReference type="ARBA" id="ARBA00023098"/>
    </source>
</evidence>
<evidence type="ECO:0000256" key="2">
    <source>
        <dbReference type="ARBA" id="ARBA00022692"/>
    </source>
</evidence>
<keyword evidence="3" id="KW-1133">Transmembrane helix</keyword>
<dbReference type="GO" id="GO:0005783">
    <property type="term" value="C:endoplasmic reticulum"/>
    <property type="evidence" value="ECO:0007669"/>
    <property type="project" value="TreeGrafter"/>
</dbReference>
<proteinExistence type="predicted"/>
<keyword evidence="2" id="KW-0812">Transmembrane</keyword>
<dbReference type="GO" id="GO:0006644">
    <property type="term" value="P:phospholipid metabolic process"/>
    <property type="evidence" value="ECO:0007669"/>
    <property type="project" value="TreeGrafter"/>
</dbReference>
<dbReference type="GO" id="GO:0071618">
    <property type="term" value="F:lysophosphatidylethanolamine acyltransferase activity"/>
    <property type="evidence" value="ECO:0007669"/>
    <property type="project" value="TreeGrafter"/>
</dbReference>
<keyword evidence="5" id="KW-0472">Membrane</keyword>
<dbReference type="SUPFAM" id="SSF69593">
    <property type="entry name" value="Glycerol-3-phosphate (1)-acyltransferase"/>
    <property type="match status" value="1"/>
</dbReference>